<name>A0A5C1I2B5_9SPHI</name>
<feature type="transmembrane region" description="Helical" evidence="1">
    <location>
        <begin position="47"/>
        <end position="66"/>
    </location>
</feature>
<keyword evidence="3" id="KW-1185">Reference proteome</keyword>
<evidence type="ECO:0000313" key="3">
    <source>
        <dbReference type="Proteomes" id="UP000251402"/>
    </source>
</evidence>
<dbReference type="KEGG" id="mrub:DEO27_019300"/>
<evidence type="ECO:0000313" key="2">
    <source>
        <dbReference type="EMBL" id="QEM12083.1"/>
    </source>
</evidence>
<dbReference type="Proteomes" id="UP000251402">
    <property type="component" value="Chromosome"/>
</dbReference>
<keyword evidence="1" id="KW-0472">Membrane</keyword>
<dbReference type="AlphaFoldDB" id="A0A5C1I2B5"/>
<reference evidence="2" key="1">
    <citation type="submission" date="2019-08" db="EMBL/GenBank/DDBJ databases">
        <title>Comparative genome analysis confer to the adaptation heavy metal polluted environment.</title>
        <authorList>
            <person name="Li Y."/>
        </authorList>
    </citation>
    <scope>NUCLEOTIDE SEQUENCE [LARGE SCALE GENOMIC DNA]</scope>
    <source>
        <strain evidence="2">P1</strain>
    </source>
</reference>
<dbReference type="Pfam" id="PF19579">
    <property type="entry name" value="FtsL_2"/>
    <property type="match status" value="1"/>
</dbReference>
<accession>A0A5C1I2B5</accession>
<dbReference type="RefSeq" id="WP_112574997.1">
    <property type="nucleotide sequence ID" value="NZ_CP043450.1"/>
</dbReference>
<keyword evidence="1" id="KW-1133">Transmembrane helix</keyword>
<evidence type="ECO:0008006" key="4">
    <source>
        <dbReference type="Google" id="ProtNLM"/>
    </source>
</evidence>
<dbReference type="OrthoDB" id="981249at2"/>
<keyword evidence="1" id="KW-0812">Transmembrane</keyword>
<sequence>MTNRLRTEIQEEEEVEEVVEERRPARELPDNFFTQLFTKGFLTTEKATNALPFVLFLAFLGMVYIGNMHYAEKSVREIDALTKEVKELGWDYKSTKADMAFKSTLTEVAKRADTLGLSQSVDPPGKITVKEVADGN</sequence>
<protein>
    <recommendedName>
        <fullName evidence="4">S-adenosyl-methyltransferase</fullName>
    </recommendedName>
</protein>
<gene>
    <name evidence="2" type="ORF">DEO27_019300</name>
</gene>
<proteinExistence type="predicted"/>
<dbReference type="InterPro" id="IPR045755">
    <property type="entry name" value="FtsL-like"/>
</dbReference>
<evidence type="ECO:0000256" key="1">
    <source>
        <dbReference type="SAM" id="Phobius"/>
    </source>
</evidence>
<dbReference type="EMBL" id="CP043450">
    <property type="protein sequence ID" value="QEM12083.1"/>
    <property type="molecule type" value="Genomic_DNA"/>
</dbReference>
<organism evidence="2 3">
    <name type="scientific">Mucilaginibacter rubeus</name>
    <dbReference type="NCBI Taxonomy" id="2027860"/>
    <lineage>
        <taxon>Bacteria</taxon>
        <taxon>Pseudomonadati</taxon>
        <taxon>Bacteroidota</taxon>
        <taxon>Sphingobacteriia</taxon>
        <taxon>Sphingobacteriales</taxon>
        <taxon>Sphingobacteriaceae</taxon>
        <taxon>Mucilaginibacter</taxon>
    </lineage>
</organism>